<proteinExistence type="inferred from homology"/>
<gene>
    <name evidence="6" type="primary">ssb</name>
    <name evidence="6" type="ORF">F7Q93_11005</name>
</gene>
<dbReference type="GO" id="GO:0006260">
    <property type="term" value="P:DNA replication"/>
    <property type="evidence" value="ECO:0007669"/>
    <property type="project" value="InterPro"/>
</dbReference>
<feature type="compositionally biased region" description="Polar residues" evidence="5">
    <location>
        <begin position="136"/>
        <end position="149"/>
    </location>
</feature>
<dbReference type="InterPro" id="IPR000424">
    <property type="entry name" value="Primosome_PriB/ssb"/>
</dbReference>
<dbReference type="PROSITE" id="PS50935">
    <property type="entry name" value="SSB"/>
    <property type="match status" value="1"/>
</dbReference>
<dbReference type="EMBL" id="VZPE01000004">
    <property type="protein sequence ID" value="KAB0571246.1"/>
    <property type="molecule type" value="Genomic_DNA"/>
</dbReference>
<evidence type="ECO:0000256" key="1">
    <source>
        <dbReference type="ARBA" id="ARBA00023125"/>
    </source>
</evidence>
<dbReference type="GO" id="GO:0006310">
    <property type="term" value="P:DNA recombination"/>
    <property type="evidence" value="ECO:0007669"/>
    <property type="project" value="UniProtKB-KW"/>
</dbReference>
<keyword evidence="2" id="KW-0233">DNA recombination</keyword>
<dbReference type="InterPro" id="IPR012340">
    <property type="entry name" value="NA-bd_OB-fold"/>
</dbReference>
<evidence type="ECO:0000313" key="6">
    <source>
        <dbReference type="EMBL" id="KAB0571246.1"/>
    </source>
</evidence>
<dbReference type="Pfam" id="PF00436">
    <property type="entry name" value="SSB"/>
    <property type="match status" value="1"/>
</dbReference>
<dbReference type="NCBIfam" id="TIGR00621">
    <property type="entry name" value="ssb"/>
    <property type="match status" value="1"/>
</dbReference>
<dbReference type="PIRSF" id="PIRSF002070">
    <property type="entry name" value="SSB"/>
    <property type="match status" value="1"/>
</dbReference>
<organism evidence="6">
    <name type="scientific">Brucella pituitosa</name>
    <dbReference type="NCBI Taxonomy" id="571256"/>
    <lineage>
        <taxon>Bacteria</taxon>
        <taxon>Pseudomonadati</taxon>
        <taxon>Pseudomonadota</taxon>
        <taxon>Alphaproteobacteria</taxon>
        <taxon>Hyphomicrobiales</taxon>
        <taxon>Brucellaceae</taxon>
        <taxon>Brucella/Ochrobactrum group</taxon>
        <taxon>Brucella</taxon>
    </lineage>
</organism>
<dbReference type="AlphaFoldDB" id="A0A643F0F7"/>
<evidence type="ECO:0000256" key="5">
    <source>
        <dbReference type="SAM" id="MobiDB-lite"/>
    </source>
</evidence>
<comment type="caution">
    <text evidence="6">The sequence shown here is derived from an EMBL/GenBank/DDBJ whole genome shotgun (WGS) entry which is preliminary data.</text>
</comment>
<reference evidence="6" key="1">
    <citation type="submission" date="2019-09" db="EMBL/GenBank/DDBJ databases">
        <title>Draft genome sequences of 48 bacterial type strains from the CCUG.</title>
        <authorList>
            <person name="Tunovic T."/>
            <person name="Pineiro-Iglesias B."/>
            <person name="Unosson C."/>
            <person name="Inganas E."/>
            <person name="Ohlen M."/>
            <person name="Cardew S."/>
            <person name="Jensie-Markopoulos S."/>
            <person name="Salva-Serra F."/>
            <person name="Jaen-Luchoro D."/>
            <person name="Karlsson R."/>
            <person name="Svensson-Stadler L."/>
            <person name="Chun J."/>
            <person name="Moore E."/>
        </authorList>
    </citation>
    <scope>NUCLEOTIDE SEQUENCE</scope>
    <source>
        <strain evidence="6">CCUG 50899</strain>
    </source>
</reference>
<comment type="caution">
    <text evidence="3">Lacks conserved residue(s) required for the propagation of feature annotation.</text>
</comment>
<feature type="DNA-binding region" evidence="3">
    <location>
        <begin position="52"/>
        <end position="58"/>
    </location>
</feature>
<comment type="subunit">
    <text evidence="3">Homotetramer.</text>
</comment>
<sequence>MSLNRHEMIGRLGADPEVRRGNSGDTIVTMRIVTSDTWRDRTTGEKKEKSEWHSVVIFNQHIAKTAEQYLKKGNIVFIAGKVRTRKWEDQSGNTRYSTETVLESFGGELELLPQGNGSTRGTPSPDDYGETKTREPSSNTQTSDSYSNQSGGGFARDLDDEIPFAPEWRG</sequence>
<dbReference type="InterPro" id="IPR011344">
    <property type="entry name" value="ssDNA-bd"/>
</dbReference>
<dbReference type="RefSeq" id="WP_128094331.1">
    <property type="nucleotide sequence ID" value="NZ_JBHEEN010000004.1"/>
</dbReference>
<dbReference type="Gene3D" id="2.40.50.140">
    <property type="entry name" value="Nucleic acid-binding proteins"/>
    <property type="match status" value="1"/>
</dbReference>
<evidence type="ECO:0000256" key="2">
    <source>
        <dbReference type="ARBA" id="ARBA00023172"/>
    </source>
</evidence>
<dbReference type="CDD" id="cd04496">
    <property type="entry name" value="SSB_OBF"/>
    <property type="match status" value="1"/>
</dbReference>
<dbReference type="SUPFAM" id="SSF50249">
    <property type="entry name" value="Nucleic acid-binding proteins"/>
    <property type="match status" value="1"/>
</dbReference>
<protein>
    <recommendedName>
        <fullName evidence="3 4">Single-stranded DNA-binding protein</fullName>
        <shortName evidence="3">SSB</shortName>
    </recommendedName>
</protein>
<accession>A0A643F0F7</accession>
<name>A0A643F0F7_9HYPH</name>
<evidence type="ECO:0000256" key="3">
    <source>
        <dbReference type="HAMAP-Rule" id="MF_00984"/>
    </source>
</evidence>
<feature type="region of interest" description="Disordered" evidence="5">
    <location>
        <begin position="1"/>
        <end position="22"/>
    </location>
</feature>
<dbReference type="PANTHER" id="PTHR10302">
    <property type="entry name" value="SINGLE-STRANDED DNA-BINDING PROTEIN"/>
    <property type="match status" value="1"/>
</dbReference>
<dbReference type="PANTHER" id="PTHR10302:SF27">
    <property type="entry name" value="SINGLE-STRANDED DNA-BINDING PROTEIN"/>
    <property type="match status" value="1"/>
</dbReference>
<dbReference type="GO" id="GO:0003697">
    <property type="term" value="F:single-stranded DNA binding"/>
    <property type="evidence" value="ECO:0007669"/>
    <property type="project" value="UniProtKB-UniRule"/>
</dbReference>
<feature type="region of interest" description="Disordered" evidence="5">
    <location>
        <begin position="107"/>
        <end position="170"/>
    </location>
</feature>
<dbReference type="GO" id="GO:0009295">
    <property type="term" value="C:nucleoid"/>
    <property type="evidence" value="ECO:0007669"/>
    <property type="project" value="TreeGrafter"/>
</dbReference>
<keyword evidence="1 3" id="KW-0238">DNA-binding</keyword>
<evidence type="ECO:0000256" key="4">
    <source>
        <dbReference type="PIRNR" id="PIRNR002070"/>
    </source>
</evidence>
<dbReference type="HAMAP" id="MF_00984">
    <property type="entry name" value="SSB"/>
    <property type="match status" value="1"/>
</dbReference>